<evidence type="ECO:0000256" key="3">
    <source>
        <dbReference type="ARBA" id="ARBA00022771"/>
    </source>
</evidence>
<dbReference type="GO" id="GO:0006355">
    <property type="term" value="P:regulation of DNA-templated transcription"/>
    <property type="evidence" value="ECO:0007669"/>
    <property type="project" value="UniProtKB-UniRule"/>
</dbReference>
<dbReference type="Proteomes" id="UP000087766">
    <property type="component" value="Chromosome 8"/>
</dbReference>
<dbReference type="InterPro" id="IPR031052">
    <property type="entry name" value="FHY3/FAR1"/>
</dbReference>
<evidence type="ECO:0000256" key="5">
    <source>
        <dbReference type="PROSITE-ProRule" id="PRU00325"/>
    </source>
</evidence>
<keyword evidence="3 5" id="KW-0863">Zinc-finger</keyword>
<comment type="function">
    <text evidence="6">Putative transcription activator involved in regulating light control of development.</text>
</comment>
<dbReference type="SMART" id="SM00575">
    <property type="entry name" value="ZnF_PMZ"/>
    <property type="match status" value="1"/>
</dbReference>
<dbReference type="InterPro" id="IPR006564">
    <property type="entry name" value="Znf_PMZ"/>
</dbReference>
<evidence type="ECO:0000256" key="2">
    <source>
        <dbReference type="ARBA" id="ARBA00022723"/>
    </source>
</evidence>
<dbReference type="PANTHER" id="PTHR31669">
    <property type="entry name" value="PROTEIN FAR1-RELATED SEQUENCE 10-RELATED"/>
    <property type="match status" value="1"/>
</dbReference>
<dbReference type="GO" id="GO:0005634">
    <property type="term" value="C:nucleus"/>
    <property type="evidence" value="ECO:0007669"/>
    <property type="project" value="UniProtKB-SubCell"/>
</dbReference>
<evidence type="ECO:0000313" key="8">
    <source>
        <dbReference type="Proteomes" id="UP000087766"/>
    </source>
</evidence>
<keyword evidence="6" id="KW-0539">Nucleus</keyword>
<dbReference type="PROSITE" id="PS50966">
    <property type="entry name" value="ZF_SWIM"/>
    <property type="match status" value="1"/>
</dbReference>
<keyword evidence="4 6" id="KW-0862">Zinc</keyword>
<dbReference type="Pfam" id="PF04434">
    <property type="entry name" value="SWIM"/>
    <property type="match status" value="1"/>
</dbReference>
<organism evidence="8 9">
    <name type="scientific">Vigna radiata var. radiata</name>
    <name type="common">Mung bean</name>
    <name type="synonym">Phaseolus aureus</name>
    <dbReference type="NCBI Taxonomy" id="3916"/>
    <lineage>
        <taxon>Eukaryota</taxon>
        <taxon>Viridiplantae</taxon>
        <taxon>Streptophyta</taxon>
        <taxon>Embryophyta</taxon>
        <taxon>Tracheophyta</taxon>
        <taxon>Spermatophyta</taxon>
        <taxon>Magnoliopsida</taxon>
        <taxon>eudicotyledons</taxon>
        <taxon>Gunneridae</taxon>
        <taxon>Pentapetalae</taxon>
        <taxon>rosids</taxon>
        <taxon>fabids</taxon>
        <taxon>Fabales</taxon>
        <taxon>Fabaceae</taxon>
        <taxon>Papilionoideae</taxon>
        <taxon>50 kb inversion clade</taxon>
        <taxon>NPAAA clade</taxon>
        <taxon>indigoferoid/millettioid clade</taxon>
        <taxon>Phaseoleae</taxon>
        <taxon>Vigna</taxon>
    </lineage>
</organism>
<reference evidence="9" key="2">
    <citation type="submission" date="2025-08" db="UniProtKB">
        <authorList>
            <consortium name="RefSeq"/>
        </authorList>
    </citation>
    <scope>IDENTIFICATION</scope>
    <source>
        <tissue evidence="9">Leaf</tissue>
    </source>
</reference>
<feature type="domain" description="SWIM-type" evidence="7">
    <location>
        <begin position="110"/>
        <end position="146"/>
    </location>
</feature>
<evidence type="ECO:0000313" key="9">
    <source>
        <dbReference type="RefSeq" id="XP_014511657.1"/>
    </source>
</evidence>
<proteinExistence type="inferred from homology"/>
<comment type="similarity">
    <text evidence="1 6">Belongs to the FHY3/FAR1 family.</text>
</comment>
<evidence type="ECO:0000259" key="7">
    <source>
        <dbReference type="PROSITE" id="PS50966"/>
    </source>
</evidence>
<dbReference type="PANTHER" id="PTHR31669:SF283">
    <property type="entry name" value="PROTEIN FAR1-RELATED SEQUENCE"/>
    <property type="match status" value="1"/>
</dbReference>
<evidence type="ECO:0000256" key="1">
    <source>
        <dbReference type="ARBA" id="ARBA00005889"/>
    </source>
</evidence>
<dbReference type="GO" id="GO:0008270">
    <property type="term" value="F:zinc ion binding"/>
    <property type="evidence" value="ECO:0007669"/>
    <property type="project" value="UniProtKB-UniRule"/>
</dbReference>
<gene>
    <name evidence="9" type="primary">LOC106770357</name>
</gene>
<evidence type="ECO:0000256" key="4">
    <source>
        <dbReference type="ARBA" id="ARBA00022833"/>
    </source>
</evidence>
<comment type="subcellular location">
    <subcellularLocation>
        <location evidence="6">Nucleus</location>
    </subcellularLocation>
</comment>
<keyword evidence="2 6" id="KW-0479">Metal-binding</keyword>
<keyword evidence="8" id="KW-1185">Reference proteome</keyword>
<dbReference type="OrthoDB" id="1431838at2759"/>
<dbReference type="InterPro" id="IPR007527">
    <property type="entry name" value="Znf_SWIM"/>
</dbReference>
<dbReference type="RefSeq" id="XP_014511657.1">
    <property type="nucleotide sequence ID" value="XM_014656171.1"/>
</dbReference>
<name>A0A1S3V0E2_VIGRR</name>
<dbReference type="KEGG" id="vra:106770357"/>
<accession>A0A1S3V0E2</accession>
<dbReference type="GeneID" id="106770357"/>
<evidence type="ECO:0000256" key="6">
    <source>
        <dbReference type="RuleBase" id="RU367018"/>
    </source>
</evidence>
<sequence>MNAFFDGFINSSTTLQQFVVQYDNALKFRAKKEIEADFSSLNNTIAYGSQSLIERQFQVKYTHAKFDEVQIEFRSMMNCFIEDTVKDCISNKYTIKEQFMWDGKCAAKYYHVEFDPLTNDTNCSCLLFEFRGIICRHCLLVLGQEDVQNVPSKYVLRRWRKNIRRKHTLIRAAYSFLYQEPKMQRYQSLCKQFYDIVEVACEFESASDELEK</sequence>
<protein>
    <recommendedName>
        <fullName evidence="6">Protein FAR1-RELATED SEQUENCE</fullName>
    </recommendedName>
</protein>
<dbReference type="STRING" id="3916.A0A1S3V0E2"/>
<reference evidence="8" key="1">
    <citation type="journal article" date="2014" name="Nat. Commun.">
        <title>Genome sequence of mungbean and insights into evolution within Vigna species.</title>
        <authorList>
            <person name="Kang Y.J."/>
            <person name="Kim S.K."/>
            <person name="Kim M.Y."/>
            <person name="Lestari P."/>
            <person name="Kim K.H."/>
            <person name="Ha B.K."/>
            <person name="Jun T.H."/>
            <person name="Hwang W.J."/>
            <person name="Lee T."/>
            <person name="Lee J."/>
            <person name="Shim S."/>
            <person name="Yoon M.Y."/>
            <person name="Jang Y.E."/>
            <person name="Han K.S."/>
            <person name="Taeprayoon P."/>
            <person name="Yoon N."/>
            <person name="Somta P."/>
            <person name="Tanya P."/>
            <person name="Kim K.S."/>
            <person name="Gwag J.G."/>
            <person name="Moon J.K."/>
            <person name="Lee Y.H."/>
            <person name="Park B.S."/>
            <person name="Bombarely A."/>
            <person name="Doyle J.J."/>
            <person name="Jackson S.A."/>
            <person name="Schafleitner R."/>
            <person name="Srinives P."/>
            <person name="Varshney R.K."/>
            <person name="Lee S.H."/>
        </authorList>
    </citation>
    <scope>NUCLEOTIDE SEQUENCE [LARGE SCALE GENOMIC DNA]</scope>
    <source>
        <strain evidence="8">cv. VC1973A</strain>
    </source>
</reference>
<dbReference type="AlphaFoldDB" id="A0A1S3V0E2"/>